<gene>
    <name evidence="4" type="ORF">ABCQ75_00785</name>
</gene>
<dbReference type="PROSITE" id="PS51549">
    <property type="entry name" value="DM13"/>
    <property type="match status" value="1"/>
</dbReference>
<dbReference type="Pfam" id="PF10517">
    <property type="entry name" value="DM13"/>
    <property type="match status" value="1"/>
</dbReference>
<keyword evidence="2" id="KW-0812">Transmembrane</keyword>
<keyword evidence="5" id="KW-1185">Reference proteome</keyword>
<accession>A0ABU9WWS5</accession>
<feature type="domain" description="DM13" evidence="3">
    <location>
        <begin position="108"/>
        <end position="216"/>
    </location>
</feature>
<protein>
    <submittedName>
        <fullName evidence="4">DM13 domain-containing protein</fullName>
    </submittedName>
</protein>
<dbReference type="RefSeq" id="WP_345882493.1">
    <property type="nucleotide sequence ID" value="NZ_JBDFRB010000001.1"/>
</dbReference>
<evidence type="ECO:0000256" key="2">
    <source>
        <dbReference type="SAM" id="Phobius"/>
    </source>
</evidence>
<organism evidence="4 5">
    <name type="scientific">Sinomonas halotolerans</name>
    <dbReference type="NCBI Taxonomy" id="1644133"/>
    <lineage>
        <taxon>Bacteria</taxon>
        <taxon>Bacillati</taxon>
        <taxon>Actinomycetota</taxon>
        <taxon>Actinomycetes</taxon>
        <taxon>Micrococcales</taxon>
        <taxon>Micrococcaceae</taxon>
        <taxon>Sinomonas</taxon>
    </lineage>
</organism>
<evidence type="ECO:0000259" key="3">
    <source>
        <dbReference type="PROSITE" id="PS51549"/>
    </source>
</evidence>
<feature type="transmembrane region" description="Helical" evidence="2">
    <location>
        <begin position="16"/>
        <end position="36"/>
    </location>
</feature>
<evidence type="ECO:0000313" key="4">
    <source>
        <dbReference type="EMBL" id="MEN2743074.1"/>
    </source>
</evidence>
<evidence type="ECO:0000313" key="5">
    <source>
        <dbReference type="Proteomes" id="UP001422074"/>
    </source>
</evidence>
<feature type="compositionally biased region" description="Low complexity" evidence="1">
    <location>
        <begin position="55"/>
        <end position="98"/>
    </location>
</feature>
<keyword evidence="2" id="KW-1133">Transmembrane helix</keyword>
<reference evidence="4 5" key="1">
    <citation type="submission" date="2024-05" db="EMBL/GenBank/DDBJ databases">
        <title>Sinomonas sp. nov., isolated from a waste landfill.</title>
        <authorList>
            <person name="Zhao Y."/>
        </authorList>
    </citation>
    <scope>NUCLEOTIDE SEQUENCE [LARGE SCALE GENOMIC DNA]</scope>
    <source>
        <strain evidence="4 5">CCTCC AB2014300</strain>
    </source>
</reference>
<sequence length="218" mass="22306">MDVAASLRHAVRRHPVLSATAGIVAAAALAIALYLFQPWRLFTSSTLVEAVPTATAPATPPAADAPTGGPTTASSGKAPATSAPPAATSVPSPATSAPPAGPRVLARGQVISHEHPSSGTAIILELQDGSRILRFEGLDTSDGPDLRVWLTDAPVIEGPAGWHVFDDGRYLDLGELKANKGDQNYAIPAEADLGDLTSVSVWCRRFAVSFGAASLAAA</sequence>
<keyword evidence="2" id="KW-0472">Membrane</keyword>
<proteinExistence type="predicted"/>
<name>A0ABU9WWS5_9MICC</name>
<evidence type="ECO:0000256" key="1">
    <source>
        <dbReference type="SAM" id="MobiDB-lite"/>
    </source>
</evidence>
<dbReference type="Proteomes" id="UP001422074">
    <property type="component" value="Unassembled WGS sequence"/>
</dbReference>
<comment type="caution">
    <text evidence="4">The sequence shown here is derived from an EMBL/GenBank/DDBJ whole genome shotgun (WGS) entry which is preliminary data.</text>
</comment>
<dbReference type="InterPro" id="IPR019545">
    <property type="entry name" value="DM13_domain"/>
</dbReference>
<feature type="region of interest" description="Disordered" evidence="1">
    <location>
        <begin position="55"/>
        <end position="102"/>
    </location>
</feature>
<dbReference type="EMBL" id="JBDFRB010000001">
    <property type="protein sequence ID" value="MEN2743074.1"/>
    <property type="molecule type" value="Genomic_DNA"/>
</dbReference>